<feature type="domain" description="HAMP" evidence="11">
    <location>
        <begin position="188"/>
        <end position="240"/>
    </location>
</feature>
<dbReference type="SMART" id="SM00388">
    <property type="entry name" value="HisKA"/>
    <property type="match status" value="1"/>
</dbReference>
<keyword evidence="8 12" id="KW-0418">Kinase</keyword>
<evidence type="ECO:0000313" key="13">
    <source>
        <dbReference type="Proteomes" id="UP000078316"/>
    </source>
</evidence>
<dbReference type="PROSITE" id="PS50885">
    <property type="entry name" value="HAMP"/>
    <property type="match status" value="1"/>
</dbReference>
<dbReference type="CDD" id="cd00082">
    <property type="entry name" value="HisKA"/>
    <property type="match status" value="1"/>
</dbReference>
<sequence>MLILLGALSALVLATVALDHWQRREVRHLYPTPYPRIDQAAGIVALLHEAPPAQRAAILRAVSGQSLRAEIRRDAPPEGPTLLHEPGIEARLRRLAGLPEEAELKAYTDRSMLYRGIDPARAAEDSPGRLPLGRLARATYRLPDGRVVVIDALERPRGLALFLFGQPLSLWVAGLGVLVAGLALLGARNEIAPLRRLTAAVARFDGRTPEPVPSGGGAPEIRRLAAAVRAMQERIAGLLSERSLLIGAISHDLKTYLTRLRLRAEGVADPTLSARIIADLDAMTDLIETSLTFARGTSVEARRSGVDLADLVAAEVAEQAALGAAIGFSGEDVADAVVAGDAVALRRVIANLIQNAVTYGRAAVAVRVERVGATCRVVVDDDGPGIPEGERDAVFSPFYRVERSRSRRTGGTGLGLAIARQIVEAHGGALSAAAADLGGARLVVELPAA</sequence>
<protein>
    <recommendedName>
        <fullName evidence="3">histidine kinase</fullName>
        <ecNumber evidence="3">2.7.13.3</ecNumber>
    </recommendedName>
</protein>
<evidence type="ECO:0000313" key="12">
    <source>
        <dbReference type="EMBL" id="OAS14249.1"/>
    </source>
</evidence>
<evidence type="ECO:0000256" key="7">
    <source>
        <dbReference type="ARBA" id="ARBA00022741"/>
    </source>
</evidence>
<dbReference type="EMBL" id="LWHQ01000090">
    <property type="protein sequence ID" value="OAS14249.1"/>
    <property type="molecule type" value="Genomic_DNA"/>
</dbReference>
<dbReference type="Pfam" id="PF00672">
    <property type="entry name" value="HAMP"/>
    <property type="match status" value="1"/>
</dbReference>
<proteinExistence type="predicted"/>
<comment type="catalytic activity">
    <reaction evidence="1">
        <text>ATP + protein L-histidine = ADP + protein N-phospho-L-histidine.</text>
        <dbReference type="EC" id="2.7.13.3"/>
    </reaction>
</comment>
<evidence type="ECO:0000256" key="6">
    <source>
        <dbReference type="ARBA" id="ARBA00022679"/>
    </source>
</evidence>
<reference evidence="12 13" key="1">
    <citation type="submission" date="2016-04" db="EMBL/GenBank/DDBJ databases">
        <authorList>
            <person name="Evans L.H."/>
            <person name="Alamgir A."/>
            <person name="Owens N."/>
            <person name="Weber N.D."/>
            <person name="Virtaneva K."/>
            <person name="Barbian K."/>
            <person name="Babar A."/>
            <person name="Rosenke K."/>
        </authorList>
    </citation>
    <scope>NUCLEOTIDE SEQUENCE [LARGE SCALE GENOMIC DNA]</scope>
    <source>
        <strain evidence="12 13">PMB02</strain>
    </source>
</reference>
<dbReference type="Proteomes" id="UP000078316">
    <property type="component" value="Unassembled WGS sequence"/>
</dbReference>
<evidence type="ECO:0000259" key="11">
    <source>
        <dbReference type="PROSITE" id="PS50885"/>
    </source>
</evidence>
<dbReference type="OrthoDB" id="9804645at2"/>
<dbReference type="InterPro" id="IPR036890">
    <property type="entry name" value="HATPase_C_sf"/>
</dbReference>
<keyword evidence="4" id="KW-1003">Cell membrane</keyword>
<dbReference type="CDD" id="cd06225">
    <property type="entry name" value="HAMP"/>
    <property type="match status" value="1"/>
</dbReference>
<keyword evidence="4" id="KW-0472">Membrane</keyword>
<evidence type="ECO:0000256" key="8">
    <source>
        <dbReference type="ARBA" id="ARBA00022777"/>
    </source>
</evidence>
<keyword evidence="6" id="KW-0808">Transferase</keyword>
<keyword evidence="5" id="KW-0597">Phosphoprotein</keyword>
<dbReference type="InterPro" id="IPR003660">
    <property type="entry name" value="HAMP_dom"/>
</dbReference>
<dbReference type="PANTHER" id="PTHR44936:SF10">
    <property type="entry name" value="SENSOR PROTEIN RSTB"/>
    <property type="match status" value="1"/>
</dbReference>
<dbReference type="InterPro" id="IPR003594">
    <property type="entry name" value="HATPase_dom"/>
</dbReference>
<dbReference type="PANTHER" id="PTHR44936">
    <property type="entry name" value="SENSOR PROTEIN CREC"/>
    <property type="match status" value="1"/>
</dbReference>
<evidence type="ECO:0000256" key="5">
    <source>
        <dbReference type="ARBA" id="ARBA00022553"/>
    </source>
</evidence>
<keyword evidence="7" id="KW-0547">Nucleotide-binding</keyword>
<dbReference type="SMART" id="SM00304">
    <property type="entry name" value="HAMP"/>
    <property type="match status" value="1"/>
</dbReference>
<dbReference type="STRING" id="427683.A5481_30515"/>
<dbReference type="AlphaFoldDB" id="A0A179RXA5"/>
<dbReference type="SUPFAM" id="SSF55874">
    <property type="entry name" value="ATPase domain of HSP90 chaperone/DNA topoisomerase II/histidine kinase"/>
    <property type="match status" value="1"/>
</dbReference>
<dbReference type="SMART" id="SM00387">
    <property type="entry name" value="HATPase_c"/>
    <property type="match status" value="1"/>
</dbReference>
<dbReference type="GO" id="GO:0005886">
    <property type="term" value="C:plasma membrane"/>
    <property type="evidence" value="ECO:0007669"/>
    <property type="project" value="UniProtKB-SubCell"/>
</dbReference>
<dbReference type="GO" id="GO:0005524">
    <property type="term" value="F:ATP binding"/>
    <property type="evidence" value="ECO:0007669"/>
    <property type="project" value="UniProtKB-KW"/>
</dbReference>
<comment type="caution">
    <text evidence="12">The sequence shown here is derived from an EMBL/GenBank/DDBJ whole genome shotgun (WGS) entry which is preliminary data.</text>
</comment>
<feature type="domain" description="Histidine kinase" evidence="10">
    <location>
        <begin position="248"/>
        <end position="449"/>
    </location>
</feature>
<dbReference type="GO" id="GO:0000155">
    <property type="term" value="F:phosphorelay sensor kinase activity"/>
    <property type="evidence" value="ECO:0007669"/>
    <property type="project" value="InterPro"/>
</dbReference>
<evidence type="ECO:0000256" key="9">
    <source>
        <dbReference type="ARBA" id="ARBA00022840"/>
    </source>
</evidence>
<comment type="subcellular location">
    <subcellularLocation>
        <location evidence="2">Cell membrane</location>
        <topology evidence="2">Multi-pass membrane protein</topology>
    </subcellularLocation>
</comment>
<dbReference type="InterPro" id="IPR003661">
    <property type="entry name" value="HisK_dim/P_dom"/>
</dbReference>
<keyword evidence="9" id="KW-0067">ATP-binding</keyword>
<dbReference type="InterPro" id="IPR036097">
    <property type="entry name" value="HisK_dim/P_sf"/>
</dbReference>
<evidence type="ECO:0000256" key="3">
    <source>
        <dbReference type="ARBA" id="ARBA00012438"/>
    </source>
</evidence>
<gene>
    <name evidence="12" type="ORF">A5481_30515</name>
</gene>
<dbReference type="PROSITE" id="PS50109">
    <property type="entry name" value="HIS_KIN"/>
    <property type="match status" value="1"/>
</dbReference>
<dbReference type="Gene3D" id="3.30.565.10">
    <property type="entry name" value="Histidine kinase-like ATPase, C-terminal domain"/>
    <property type="match status" value="1"/>
</dbReference>
<accession>A0A179RXA5</accession>
<organism evidence="12 13">
    <name type="scientific">Methylobacterium platani</name>
    <dbReference type="NCBI Taxonomy" id="427683"/>
    <lineage>
        <taxon>Bacteria</taxon>
        <taxon>Pseudomonadati</taxon>
        <taxon>Pseudomonadota</taxon>
        <taxon>Alphaproteobacteria</taxon>
        <taxon>Hyphomicrobiales</taxon>
        <taxon>Methylobacteriaceae</taxon>
        <taxon>Methylobacterium</taxon>
    </lineage>
</organism>
<dbReference type="CDD" id="cd00075">
    <property type="entry name" value="HATPase"/>
    <property type="match status" value="1"/>
</dbReference>
<evidence type="ECO:0000256" key="4">
    <source>
        <dbReference type="ARBA" id="ARBA00022475"/>
    </source>
</evidence>
<name>A0A179RXA5_9HYPH</name>
<evidence type="ECO:0000256" key="1">
    <source>
        <dbReference type="ARBA" id="ARBA00000085"/>
    </source>
</evidence>
<evidence type="ECO:0000259" key="10">
    <source>
        <dbReference type="PROSITE" id="PS50109"/>
    </source>
</evidence>
<dbReference type="InterPro" id="IPR004358">
    <property type="entry name" value="Sig_transdc_His_kin-like_C"/>
</dbReference>
<dbReference type="SUPFAM" id="SSF47384">
    <property type="entry name" value="Homodimeric domain of signal transducing histidine kinase"/>
    <property type="match status" value="1"/>
</dbReference>
<dbReference type="InterPro" id="IPR005467">
    <property type="entry name" value="His_kinase_dom"/>
</dbReference>
<dbReference type="EC" id="2.7.13.3" evidence="3"/>
<dbReference type="InterPro" id="IPR050980">
    <property type="entry name" value="2C_sensor_his_kinase"/>
</dbReference>
<dbReference type="Pfam" id="PF02518">
    <property type="entry name" value="HATPase_c"/>
    <property type="match status" value="1"/>
</dbReference>
<evidence type="ECO:0000256" key="2">
    <source>
        <dbReference type="ARBA" id="ARBA00004651"/>
    </source>
</evidence>
<dbReference type="PRINTS" id="PR00344">
    <property type="entry name" value="BCTRLSENSOR"/>
</dbReference>
<dbReference type="Gene3D" id="1.10.287.130">
    <property type="match status" value="1"/>
</dbReference>